<dbReference type="GO" id="GO:0080120">
    <property type="term" value="P:CAAX-box protein maturation"/>
    <property type="evidence" value="ECO:0007669"/>
    <property type="project" value="UniProtKB-ARBA"/>
</dbReference>
<dbReference type="STRING" id="159291.SAMN05920897_11281"/>
<dbReference type="GO" id="GO:0004175">
    <property type="term" value="F:endopeptidase activity"/>
    <property type="evidence" value="ECO:0007669"/>
    <property type="project" value="UniProtKB-ARBA"/>
</dbReference>
<evidence type="ECO:0000256" key="1">
    <source>
        <dbReference type="SAM" id="Phobius"/>
    </source>
</evidence>
<accession>A0A1N6UIV6</accession>
<organism evidence="3 4">
    <name type="scientific">Alkalispirochaeta americana</name>
    <dbReference type="NCBI Taxonomy" id="159291"/>
    <lineage>
        <taxon>Bacteria</taxon>
        <taxon>Pseudomonadati</taxon>
        <taxon>Spirochaetota</taxon>
        <taxon>Spirochaetia</taxon>
        <taxon>Spirochaetales</taxon>
        <taxon>Spirochaetaceae</taxon>
        <taxon>Alkalispirochaeta</taxon>
    </lineage>
</organism>
<feature type="transmembrane region" description="Helical" evidence="1">
    <location>
        <begin position="172"/>
        <end position="205"/>
    </location>
</feature>
<feature type="transmembrane region" description="Helical" evidence="1">
    <location>
        <begin position="217"/>
        <end position="236"/>
    </location>
</feature>
<dbReference type="RefSeq" id="WP_076489169.1">
    <property type="nucleotide sequence ID" value="NZ_FTMS01000012.1"/>
</dbReference>
<keyword evidence="1" id="KW-0812">Transmembrane</keyword>
<feature type="transmembrane region" description="Helical" evidence="1">
    <location>
        <begin position="140"/>
        <end position="160"/>
    </location>
</feature>
<gene>
    <name evidence="3" type="ORF">SAMN05920897_11281</name>
</gene>
<dbReference type="Proteomes" id="UP000186400">
    <property type="component" value="Unassembled WGS sequence"/>
</dbReference>
<evidence type="ECO:0000313" key="3">
    <source>
        <dbReference type="EMBL" id="SIQ65559.1"/>
    </source>
</evidence>
<reference evidence="3 4" key="1">
    <citation type="submission" date="2017-01" db="EMBL/GenBank/DDBJ databases">
        <authorList>
            <person name="Mah S.A."/>
            <person name="Swanson W.J."/>
            <person name="Moy G.W."/>
            <person name="Vacquier V.D."/>
        </authorList>
    </citation>
    <scope>NUCLEOTIDE SEQUENCE [LARGE SCALE GENOMIC DNA]</scope>
    <source>
        <strain evidence="3 4">ASpG1</strain>
    </source>
</reference>
<dbReference type="AlphaFoldDB" id="A0A1N6UIV6"/>
<dbReference type="Pfam" id="PF02517">
    <property type="entry name" value="Rce1-like"/>
    <property type="match status" value="1"/>
</dbReference>
<proteinExistence type="predicted"/>
<feature type="transmembrane region" description="Helical" evidence="1">
    <location>
        <begin position="91"/>
        <end position="113"/>
    </location>
</feature>
<dbReference type="EMBL" id="FTMS01000012">
    <property type="protein sequence ID" value="SIQ65559.1"/>
    <property type="molecule type" value="Genomic_DNA"/>
</dbReference>
<dbReference type="InterPro" id="IPR003675">
    <property type="entry name" value="Rce1/LyrA-like_dom"/>
</dbReference>
<keyword evidence="1" id="KW-1133">Transmembrane helix</keyword>
<sequence>METVNLSISNAVSIFLFFTGWFFLLLFTLLPFLEGAFVVHAGLYWFITGYFLFIPMFAFAILSVRREGSRDIENIRLSLGVRGFSKKDLKYSIVGLIFVFLCTGIIFGISAALTHRFGIRPLSTTPWFMEFESFQGHERFFLLFWFPMFFFNIAGEEILWRGYIQTRLRGNYSWLLCSFLWMVFHIPFGLDLMIVLIPLLFVIPYVHKKTENTSNAMLIHGLYNGPVFVLVALGVIQ</sequence>
<keyword evidence="1" id="KW-0472">Membrane</keyword>
<protein>
    <submittedName>
        <fullName evidence="3">CAAX protease self-immunity</fullName>
    </submittedName>
</protein>
<dbReference type="GO" id="GO:0006508">
    <property type="term" value="P:proteolysis"/>
    <property type="evidence" value="ECO:0007669"/>
    <property type="project" value="UniProtKB-KW"/>
</dbReference>
<feature type="domain" description="CAAX prenyl protease 2/Lysostaphin resistance protein A-like" evidence="2">
    <location>
        <begin position="140"/>
        <end position="224"/>
    </location>
</feature>
<dbReference type="OrthoDB" id="9777755at2"/>
<keyword evidence="4" id="KW-1185">Reference proteome</keyword>
<keyword evidence="3" id="KW-0645">Protease</keyword>
<feature type="transmembrane region" description="Helical" evidence="1">
    <location>
        <begin position="12"/>
        <end position="30"/>
    </location>
</feature>
<evidence type="ECO:0000259" key="2">
    <source>
        <dbReference type="Pfam" id="PF02517"/>
    </source>
</evidence>
<name>A0A1N6UIV6_9SPIO</name>
<evidence type="ECO:0000313" key="4">
    <source>
        <dbReference type="Proteomes" id="UP000186400"/>
    </source>
</evidence>
<feature type="transmembrane region" description="Helical" evidence="1">
    <location>
        <begin position="42"/>
        <end position="62"/>
    </location>
</feature>
<keyword evidence="3" id="KW-0378">Hydrolase</keyword>